<reference evidence="1 2" key="1">
    <citation type="submission" date="2017-03" db="EMBL/GenBank/DDBJ databases">
        <authorList>
            <person name="Afonso C.L."/>
            <person name="Miller P.J."/>
            <person name="Scott M.A."/>
            <person name="Spackman E."/>
            <person name="Goraichik I."/>
            <person name="Dimitrov K.M."/>
            <person name="Suarez D.L."/>
            <person name="Swayne D.E."/>
        </authorList>
    </citation>
    <scope>NUCLEOTIDE SEQUENCE [LARGE SCALE GENOMIC DNA]</scope>
    <source>
        <strain evidence="1 2">CECT 7066</strain>
    </source>
</reference>
<keyword evidence="2" id="KW-1185">Reference proteome</keyword>
<organism evidence="1 2">
    <name type="scientific">Palleronia marisminoris</name>
    <dbReference type="NCBI Taxonomy" id="315423"/>
    <lineage>
        <taxon>Bacteria</taxon>
        <taxon>Pseudomonadati</taxon>
        <taxon>Pseudomonadota</taxon>
        <taxon>Alphaproteobacteria</taxon>
        <taxon>Rhodobacterales</taxon>
        <taxon>Roseobacteraceae</taxon>
        <taxon>Palleronia</taxon>
    </lineage>
</organism>
<name>A0A1Y5SXW9_9RHOB</name>
<evidence type="ECO:0000313" key="2">
    <source>
        <dbReference type="Proteomes" id="UP000193870"/>
    </source>
</evidence>
<dbReference type="AlphaFoldDB" id="A0A1Y5SXW9"/>
<accession>A0A1Y5SXW9</accession>
<proteinExistence type="predicted"/>
<gene>
    <name evidence="1" type="ORF">PAM7066_02119</name>
</gene>
<protein>
    <submittedName>
        <fullName evidence="1">Uncharacterized protein</fullName>
    </submittedName>
</protein>
<dbReference type="EMBL" id="FWFV01000005">
    <property type="protein sequence ID" value="SLN47639.1"/>
    <property type="molecule type" value="Genomic_DNA"/>
</dbReference>
<evidence type="ECO:0000313" key="1">
    <source>
        <dbReference type="EMBL" id="SLN47639.1"/>
    </source>
</evidence>
<dbReference type="Proteomes" id="UP000193870">
    <property type="component" value="Unassembled WGS sequence"/>
</dbReference>
<dbReference type="STRING" id="315423.SAMN04488020_105175"/>
<sequence>MSRWLIDALDRLDAGDWDGAHELAQADETDAGAWLHAHLHRIEGDEANANYWYRRAGRTPFTGTIEDERTALRDALR</sequence>
<dbReference type="RefSeq" id="WP_085854100.1">
    <property type="nucleotide sequence ID" value="NZ_FOPF01000005.1"/>
</dbReference>
<dbReference type="OrthoDB" id="370799at2"/>